<reference evidence="1 2" key="1">
    <citation type="submission" date="2016-10" db="EMBL/GenBank/DDBJ databases">
        <authorList>
            <person name="de Groot N.N."/>
        </authorList>
    </citation>
    <scope>NUCLEOTIDE SEQUENCE [LARGE SCALE GENOMIC DNA]</scope>
    <source>
        <strain evidence="1 2">A52C2</strain>
    </source>
</reference>
<dbReference type="RefSeq" id="WP_177176772.1">
    <property type="nucleotide sequence ID" value="NZ_FOFG01000004.1"/>
</dbReference>
<accession>A0A1H9FI06</accession>
<dbReference type="AlphaFoldDB" id="A0A1H9FI06"/>
<dbReference type="Proteomes" id="UP000199647">
    <property type="component" value="Unassembled WGS sequence"/>
</dbReference>
<organism evidence="1 2">
    <name type="scientific">Faunimonas pinastri</name>
    <dbReference type="NCBI Taxonomy" id="1855383"/>
    <lineage>
        <taxon>Bacteria</taxon>
        <taxon>Pseudomonadati</taxon>
        <taxon>Pseudomonadota</taxon>
        <taxon>Alphaproteobacteria</taxon>
        <taxon>Hyphomicrobiales</taxon>
        <taxon>Afifellaceae</taxon>
        <taxon>Faunimonas</taxon>
    </lineage>
</organism>
<proteinExistence type="predicted"/>
<keyword evidence="2" id="KW-1185">Reference proteome</keyword>
<evidence type="ECO:0000313" key="1">
    <source>
        <dbReference type="EMBL" id="SEQ37591.1"/>
    </source>
</evidence>
<sequence length="54" mass="5246">MGARGAAANGSAGHVADAPVGLHIPATTARAATAAPWPIFVPAMTKVPAPIQTS</sequence>
<name>A0A1H9FI06_9HYPH</name>
<protein>
    <submittedName>
        <fullName evidence="1">Uncharacterized protein</fullName>
    </submittedName>
</protein>
<dbReference type="EMBL" id="FOFG01000004">
    <property type="protein sequence ID" value="SEQ37591.1"/>
    <property type="molecule type" value="Genomic_DNA"/>
</dbReference>
<gene>
    <name evidence="1" type="ORF">SAMN05216548_104125</name>
</gene>
<evidence type="ECO:0000313" key="2">
    <source>
        <dbReference type="Proteomes" id="UP000199647"/>
    </source>
</evidence>